<evidence type="ECO:0000313" key="3">
    <source>
        <dbReference type="Proteomes" id="UP001060919"/>
    </source>
</evidence>
<evidence type="ECO:0000313" key="2">
    <source>
        <dbReference type="EMBL" id="BDS15243.1"/>
    </source>
</evidence>
<dbReference type="KEGG" id="aup:AsAng_0060270"/>
<dbReference type="GO" id="GO:0003677">
    <property type="term" value="F:DNA binding"/>
    <property type="evidence" value="ECO:0007669"/>
    <property type="project" value="InterPro"/>
</dbReference>
<dbReference type="PROSITE" id="PS50943">
    <property type="entry name" value="HTH_CROC1"/>
    <property type="match status" value="1"/>
</dbReference>
<dbReference type="AlphaFoldDB" id="A0A915YM10"/>
<dbReference type="InterPro" id="IPR001387">
    <property type="entry name" value="Cro/C1-type_HTH"/>
</dbReference>
<dbReference type="RefSeq" id="WP_264790412.1">
    <property type="nucleotide sequence ID" value="NZ_AP026867.1"/>
</dbReference>
<dbReference type="Proteomes" id="UP001060919">
    <property type="component" value="Chromosome"/>
</dbReference>
<reference evidence="2" key="1">
    <citation type="submission" date="2022-09" db="EMBL/GenBank/DDBJ databases">
        <title>Aureispira anguillicida sp. nov., isolated from Leptocephalus of Japanese eel Anguilla japonica.</title>
        <authorList>
            <person name="Yuasa K."/>
            <person name="Mekata T."/>
            <person name="Ikunari K."/>
        </authorList>
    </citation>
    <scope>NUCLEOTIDE SEQUENCE</scope>
    <source>
        <strain evidence="2">EL160426</strain>
    </source>
</reference>
<feature type="domain" description="HTH cro/C1-type" evidence="1">
    <location>
        <begin position="8"/>
        <end position="62"/>
    </location>
</feature>
<protein>
    <submittedName>
        <fullName evidence="2">Helix-turn-helix transcriptional regulator</fullName>
    </submittedName>
</protein>
<gene>
    <name evidence="2" type="ORF">AsAng_0060270</name>
</gene>
<proteinExistence type="predicted"/>
<dbReference type="SUPFAM" id="SSF47413">
    <property type="entry name" value="lambda repressor-like DNA-binding domains"/>
    <property type="match status" value="1"/>
</dbReference>
<organism evidence="2 3">
    <name type="scientific">Aureispira anguillae</name>
    <dbReference type="NCBI Taxonomy" id="2864201"/>
    <lineage>
        <taxon>Bacteria</taxon>
        <taxon>Pseudomonadati</taxon>
        <taxon>Bacteroidota</taxon>
        <taxon>Saprospiria</taxon>
        <taxon>Saprospirales</taxon>
        <taxon>Saprospiraceae</taxon>
        <taxon>Aureispira</taxon>
    </lineage>
</organism>
<dbReference type="SMART" id="SM00530">
    <property type="entry name" value="HTH_XRE"/>
    <property type="match status" value="1"/>
</dbReference>
<dbReference type="Gene3D" id="1.10.260.40">
    <property type="entry name" value="lambda repressor-like DNA-binding domains"/>
    <property type="match status" value="1"/>
</dbReference>
<accession>A0A915YM10</accession>
<dbReference type="EMBL" id="AP026867">
    <property type="protein sequence ID" value="BDS15243.1"/>
    <property type="molecule type" value="Genomic_DNA"/>
</dbReference>
<keyword evidence="3" id="KW-1185">Reference proteome</keyword>
<dbReference type="InterPro" id="IPR010982">
    <property type="entry name" value="Lambda_DNA-bd_dom_sf"/>
</dbReference>
<dbReference type="Pfam" id="PF01381">
    <property type="entry name" value="HTH_3"/>
    <property type="match status" value="1"/>
</dbReference>
<name>A0A915YM10_9BACT</name>
<evidence type="ECO:0000259" key="1">
    <source>
        <dbReference type="PROSITE" id="PS50943"/>
    </source>
</evidence>
<sequence>MKRFRQIIKEKRAEKKLYLREVSALMNIDQAILSKFERGERKPSKEQVIKFANLFDLNQEELLISWYSDNIVNALANEKNAIKILQLAEQKVKYLKSNK</sequence>
<dbReference type="CDD" id="cd00093">
    <property type="entry name" value="HTH_XRE"/>
    <property type="match status" value="1"/>
</dbReference>